<dbReference type="InterPro" id="IPR007627">
    <property type="entry name" value="RNA_pol_sigma70_r2"/>
</dbReference>
<evidence type="ECO:0000256" key="2">
    <source>
        <dbReference type="ARBA" id="ARBA00023015"/>
    </source>
</evidence>
<dbReference type="NCBIfam" id="TIGR02937">
    <property type="entry name" value="sigma70-ECF"/>
    <property type="match status" value="1"/>
</dbReference>
<dbReference type="InterPro" id="IPR039425">
    <property type="entry name" value="RNA_pol_sigma-70-like"/>
</dbReference>
<keyword evidence="2" id="KW-0805">Transcription regulation</keyword>
<name>A0ABP8CA31_9ACTN</name>
<keyword evidence="8" id="KW-1185">Reference proteome</keyword>
<dbReference type="InterPro" id="IPR013249">
    <property type="entry name" value="RNA_pol_sigma70_r4_t2"/>
</dbReference>
<keyword evidence="4" id="KW-0804">Transcription</keyword>
<dbReference type="Gene3D" id="1.10.10.10">
    <property type="entry name" value="Winged helix-like DNA-binding domain superfamily/Winged helix DNA-binding domain"/>
    <property type="match status" value="1"/>
</dbReference>
<keyword evidence="3" id="KW-0731">Sigma factor</keyword>
<dbReference type="PANTHER" id="PTHR43133">
    <property type="entry name" value="RNA POLYMERASE ECF-TYPE SIGMA FACTO"/>
    <property type="match status" value="1"/>
</dbReference>
<comment type="caution">
    <text evidence="7">The sequence shown here is derived from an EMBL/GenBank/DDBJ whole genome shotgun (WGS) entry which is preliminary data.</text>
</comment>
<accession>A0ABP8CA31</accession>
<dbReference type="PANTHER" id="PTHR43133:SF25">
    <property type="entry name" value="RNA POLYMERASE SIGMA FACTOR RFAY-RELATED"/>
    <property type="match status" value="1"/>
</dbReference>
<evidence type="ECO:0000259" key="5">
    <source>
        <dbReference type="Pfam" id="PF04542"/>
    </source>
</evidence>
<evidence type="ECO:0000313" key="8">
    <source>
        <dbReference type="Proteomes" id="UP001501710"/>
    </source>
</evidence>
<evidence type="ECO:0000256" key="4">
    <source>
        <dbReference type="ARBA" id="ARBA00023163"/>
    </source>
</evidence>
<dbReference type="Pfam" id="PF04542">
    <property type="entry name" value="Sigma70_r2"/>
    <property type="match status" value="1"/>
</dbReference>
<dbReference type="InterPro" id="IPR014284">
    <property type="entry name" value="RNA_pol_sigma-70_dom"/>
</dbReference>
<dbReference type="InterPro" id="IPR036388">
    <property type="entry name" value="WH-like_DNA-bd_sf"/>
</dbReference>
<evidence type="ECO:0000313" key="7">
    <source>
        <dbReference type="EMBL" id="GAA4236347.1"/>
    </source>
</evidence>
<dbReference type="SUPFAM" id="SSF88946">
    <property type="entry name" value="Sigma2 domain of RNA polymerase sigma factors"/>
    <property type="match status" value="1"/>
</dbReference>
<sequence length="236" mass="25659">MVGVSRTNVNPDGTLRRYIADNVSAREGIGAHVMVVAMTVPPTTAQKCDADLIEGSLTDPESFAALFDRYSVMLFRYVSRRLGPGPAEDVVGETFLAAFSGRHRYDLTQRDARPWLFGIATKLVARHHRAEAARYRALRRSPVDGPVEGPDDRVAAGVTASASRPALAEALAGLQGRDLDVLLLVAWGDLAYEEVARALDIPVGTVRSRLNRARRKVRAALGDTNPLRDDPMAEEA</sequence>
<feature type="domain" description="RNA polymerase sigma-70 region 2" evidence="5">
    <location>
        <begin position="66"/>
        <end position="132"/>
    </location>
</feature>
<proteinExistence type="inferred from homology"/>
<comment type="similarity">
    <text evidence="1">Belongs to the sigma-70 factor family. ECF subfamily.</text>
</comment>
<gene>
    <name evidence="7" type="ORF">GCM10022254_45740</name>
</gene>
<evidence type="ECO:0000256" key="3">
    <source>
        <dbReference type="ARBA" id="ARBA00023082"/>
    </source>
</evidence>
<dbReference type="InterPro" id="IPR013325">
    <property type="entry name" value="RNA_pol_sigma_r2"/>
</dbReference>
<protein>
    <submittedName>
        <fullName evidence="7">Uncharacterized protein</fullName>
    </submittedName>
</protein>
<dbReference type="Proteomes" id="UP001501710">
    <property type="component" value="Unassembled WGS sequence"/>
</dbReference>
<reference evidence="8" key="1">
    <citation type="journal article" date="2019" name="Int. J. Syst. Evol. Microbiol.">
        <title>The Global Catalogue of Microorganisms (GCM) 10K type strain sequencing project: providing services to taxonomists for standard genome sequencing and annotation.</title>
        <authorList>
            <consortium name="The Broad Institute Genomics Platform"/>
            <consortium name="The Broad Institute Genome Sequencing Center for Infectious Disease"/>
            <person name="Wu L."/>
            <person name="Ma J."/>
        </authorList>
    </citation>
    <scope>NUCLEOTIDE SEQUENCE [LARGE SCALE GENOMIC DNA]</scope>
    <source>
        <strain evidence="8">JCM 17440</strain>
    </source>
</reference>
<dbReference type="InterPro" id="IPR013324">
    <property type="entry name" value="RNA_pol_sigma_r3/r4-like"/>
</dbReference>
<organism evidence="7 8">
    <name type="scientific">Actinomadura meridiana</name>
    <dbReference type="NCBI Taxonomy" id="559626"/>
    <lineage>
        <taxon>Bacteria</taxon>
        <taxon>Bacillati</taxon>
        <taxon>Actinomycetota</taxon>
        <taxon>Actinomycetes</taxon>
        <taxon>Streptosporangiales</taxon>
        <taxon>Thermomonosporaceae</taxon>
        <taxon>Actinomadura</taxon>
    </lineage>
</organism>
<dbReference type="EMBL" id="BAABAS010000015">
    <property type="protein sequence ID" value="GAA4236347.1"/>
    <property type="molecule type" value="Genomic_DNA"/>
</dbReference>
<dbReference type="Gene3D" id="1.10.1740.10">
    <property type="match status" value="1"/>
</dbReference>
<evidence type="ECO:0000256" key="1">
    <source>
        <dbReference type="ARBA" id="ARBA00010641"/>
    </source>
</evidence>
<dbReference type="SUPFAM" id="SSF88659">
    <property type="entry name" value="Sigma3 and sigma4 domains of RNA polymerase sigma factors"/>
    <property type="match status" value="1"/>
</dbReference>
<dbReference type="CDD" id="cd06171">
    <property type="entry name" value="Sigma70_r4"/>
    <property type="match status" value="1"/>
</dbReference>
<dbReference type="Pfam" id="PF08281">
    <property type="entry name" value="Sigma70_r4_2"/>
    <property type="match status" value="1"/>
</dbReference>
<evidence type="ECO:0000259" key="6">
    <source>
        <dbReference type="Pfam" id="PF08281"/>
    </source>
</evidence>
<feature type="domain" description="RNA polymerase sigma factor 70 region 4 type 2" evidence="6">
    <location>
        <begin position="166"/>
        <end position="216"/>
    </location>
</feature>